<gene>
    <name evidence="1" type="ORF">H6P81_017295</name>
</gene>
<proteinExistence type="predicted"/>
<sequence>MAAPFCRKGSSQPVVATARGDRRSFSSASACAATSGAVAMDALSDPPESSNRLDSVLSRPTGSCVTRAARVGELNG</sequence>
<comment type="caution">
    <text evidence="1">The sequence shown here is derived from an EMBL/GenBank/DDBJ whole genome shotgun (WGS) entry which is preliminary data.</text>
</comment>
<reference evidence="1 2" key="1">
    <citation type="submission" date="2021-07" db="EMBL/GenBank/DDBJ databases">
        <title>The Aristolochia fimbriata genome: insights into angiosperm evolution, floral development and chemical biosynthesis.</title>
        <authorList>
            <person name="Jiao Y."/>
        </authorList>
    </citation>
    <scope>NUCLEOTIDE SEQUENCE [LARGE SCALE GENOMIC DNA]</scope>
    <source>
        <strain evidence="1">IBCAS-2021</strain>
        <tissue evidence="1">Leaf</tissue>
    </source>
</reference>
<protein>
    <submittedName>
        <fullName evidence="1">Uncharacterized protein</fullName>
    </submittedName>
</protein>
<dbReference type="AlphaFoldDB" id="A0AAV7DZ38"/>
<name>A0AAV7DZ38_ARIFI</name>
<dbReference type="Proteomes" id="UP000825729">
    <property type="component" value="Unassembled WGS sequence"/>
</dbReference>
<organism evidence="1 2">
    <name type="scientific">Aristolochia fimbriata</name>
    <name type="common">White veined hardy Dutchman's pipe vine</name>
    <dbReference type="NCBI Taxonomy" id="158543"/>
    <lineage>
        <taxon>Eukaryota</taxon>
        <taxon>Viridiplantae</taxon>
        <taxon>Streptophyta</taxon>
        <taxon>Embryophyta</taxon>
        <taxon>Tracheophyta</taxon>
        <taxon>Spermatophyta</taxon>
        <taxon>Magnoliopsida</taxon>
        <taxon>Magnoliidae</taxon>
        <taxon>Piperales</taxon>
        <taxon>Aristolochiaceae</taxon>
        <taxon>Aristolochia</taxon>
    </lineage>
</organism>
<evidence type="ECO:0000313" key="1">
    <source>
        <dbReference type="EMBL" id="KAG9441441.1"/>
    </source>
</evidence>
<evidence type="ECO:0000313" key="2">
    <source>
        <dbReference type="Proteomes" id="UP000825729"/>
    </source>
</evidence>
<dbReference type="EMBL" id="JAINDJ010000007">
    <property type="protein sequence ID" value="KAG9441441.1"/>
    <property type="molecule type" value="Genomic_DNA"/>
</dbReference>
<accession>A0AAV7DZ38</accession>
<keyword evidence="2" id="KW-1185">Reference proteome</keyword>